<evidence type="ECO:0000313" key="2">
    <source>
        <dbReference type="Proteomes" id="UP001558481"/>
    </source>
</evidence>
<organism evidence="1 2">
    <name type="scientific">Kocuria carniphila</name>
    <dbReference type="NCBI Taxonomy" id="262208"/>
    <lineage>
        <taxon>Bacteria</taxon>
        <taxon>Bacillati</taxon>
        <taxon>Actinomycetota</taxon>
        <taxon>Actinomycetes</taxon>
        <taxon>Micrococcales</taxon>
        <taxon>Micrococcaceae</taxon>
        <taxon>Kocuria</taxon>
    </lineage>
</organism>
<dbReference type="EMBL" id="JAYWLU010000014">
    <property type="protein sequence ID" value="MEX3595542.1"/>
    <property type="molecule type" value="Genomic_DNA"/>
</dbReference>
<comment type="caution">
    <text evidence="1">The sequence shown here is derived from an EMBL/GenBank/DDBJ whole genome shotgun (WGS) entry which is preliminary data.</text>
</comment>
<dbReference type="RefSeq" id="WP_368629783.1">
    <property type="nucleotide sequence ID" value="NZ_JAYWLU010000014.1"/>
</dbReference>
<evidence type="ECO:0000313" key="1">
    <source>
        <dbReference type="EMBL" id="MEX3595542.1"/>
    </source>
</evidence>
<proteinExistence type="predicted"/>
<reference evidence="1 2" key="1">
    <citation type="journal article" date="2024" name="Fungal Genet. Biol.">
        <title>The porcine skin microbiome exhibits broad fungal antagonism.</title>
        <authorList>
            <person name="De La Cruz K.F."/>
            <person name="Townsend E.C."/>
            <person name="Alex Cheong J.Z."/>
            <person name="Salamzade R."/>
            <person name="Liu A."/>
            <person name="Sandstrom S."/>
            <person name="Davila E."/>
            <person name="Huang L."/>
            <person name="Xu K.H."/>
            <person name="Wu S.Y."/>
            <person name="Meudt J.J."/>
            <person name="Shanmuganayagam D."/>
            <person name="Gibson A.L.F."/>
            <person name="Kalan L.R."/>
        </authorList>
    </citation>
    <scope>NUCLEOTIDE SEQUENCE [LARGE SCALE GENOMIC DNA]</scope>
    <source>
        <strain evidence="1 2">LK2625</strain>
    </source>
</reference>
<sequence>MAAWLVVTVVSQHPDRGFDKLRKADPTGLLIPNWRFFAPEPAVDDTHLLYRFHSPETGEYSQWYSANQAQQRKLVHAFWFPGRREEKAVFDVTAGLLSNVNSGISASETRQLSAFSLLSNYVRRAADRDHPLADSPEFSQVQWLIARFSGYSEVEDVAYDYVSPVLSRSAVETEVM</sequence>
<accession>A0ABV3V758</accession>
<keyword evidence="2" id="KW-1185">Reference proteome</keyword>
<dbReference type="Proteomes" id="UP001558481">
    <property type="component" value="Unassembled WGS sequence"/>
</dbReference>
<name>A0ABV3V758_9MICC</name>
<gene>
    <name evidence="1" type="ORF">VVR66_12545</name>
</gene>
<protein>
    <submittedName>
        <fullName evidence="1">Uncharacterized protein</fullName>
    </submittedName>
</protein>